<evidence type="ECO:0000313" key="1">
    <source>
        <dbReference type="EMBL" id="EHO16567.1"/>
    </source>
</evidence>
<dbReference type="EMBL" id="AGEL01000007">
    <property type="protein sequence ID" value="EHO16567.1"/>
    <property type="molecule type" value="Genomic_DNA"/>
</dbReference>
<comment type="caution">
    <text evidence="1">The sequence shown here is derived from an EMBL/GenBank/DDBJ whole genome shotgun (WGS) entry which is preliminary data.</text>
</comment>
<organism evidence="1 2">
    <name type="scientific">Stomatobaculum longum</name>
    <dbReference type="NCBI Taxonomy" id="796942"/>
    <lineage>
        <taxon>Bacteria</taxon>
        <taxon>Bacillati</taxon>
        <taxon>Bacillota</taxon>
        <taxon>Clostridia</taxon>
        <taxon>Lachnospirales</taxon>
        <taxon>Lachnospiraceae</taxon>
        <taxon>Stomatobaculum</taxon>
    </lineage>
</organism>
<proteinExistence type="predicted"/>
<dbReference type="SUPFAM" id="SSF56112">
    <property type="entry name" value="Protein kinase-like (PK-like)"/>
    <property type="match status" value="1"/>
</dbReference>
<reference evidence="1 2" key="1">
    <citation type="submission" date="2011-10" db="EMBL/GenBank/DDBJ databases">
        <title>The Genome Sequence of Lachnospiraceae bacterium ACC2.</title>
        <authorList>
            <consortium name="The Broad Institute Genome Sequencing Platform"/>
            <person name="Earl A."/>
            <person name="Ward D."/>
            <person name="Feldgarden M."/>
            <person name="Gevers D."/>
            <person name="Sizova M."/>
            <person name="Hazen A."/>
            <person name="Epstein S."/>
            <person name="Young S.K."/>
            <person name="Zeng Q."/>
            <person name="Gargeya S."/>
            <person name="Fitzgerald M."/>
            <person name="Haas B."/>
            <person name="Abouelleil A."/>
            <person name="Alvarado L."/>
            <person name="Arachchi H.M."/>
            <person name="Berlin A."/>
            <person name="Brown A."/>
            <person name="Chapman S.B."/>
            <person name="Chen Z."/>
            <person name="Dunbar C."/>
            <person name="Freedman E."/>
            <person name="Gearin G."/>
            <person name="Goldberg J."/>
            <person name="Griggs A."/>
            <person name="Gujja S."/>
            <person name="Heiman D."/>
            <person name="Howarth C."/>
            <person name="Larson L."/>
            <person name="Lui A."/>
            <person name="MacDonald P.J.P."/>
            <person name="Montmayeur A."/>
            <person name="Murphy C."/>
            <person name="Neiman D."/>
            <person name="Pearson M."/>
            <person name="Priest M."/>
            <person name="Roberts A."/>
            <person name="Saif S."/>
            <person name="Shea T."/>
            <person name="Shenoy N."/>
            <person name="Sisk P."/>
            <person name="Stolte C."/>
            <person name="Sykes S."/>
            <person name="Wortman J."/>
            <person name="Nusbaum C."/>
            <person name="Birren B."/>
        </authorList>
    </citation>
    <scope>NUCLEOTIDE SEQUENCE [LARGE SCALE GENOMIC DNA]</scope>
    <source>
        <strain evidence="1 2">ACC2</strain>
    </source>
</reference>
<accession>A0AA36Y4H5</accession>
<evidence type="ECO:0008006" key="3">
    <source>
        <dbReference type="Google" id="ProtNLM"/>
    </source>
</evidence>
<keyword evidence="2" id="KW-1185">Reference proteome</keyword>
<name>A0AA36Y4H5_9FIRM</name>
<dbReference type="GeneID" id="86941023"/>
<dbReference type="InterPro" id="IPR011009">
    <property type="entry name" value="Kinase-like_dom_sf"/>
</dbReference>
<dbReference type="Proteomes" id="UP000018466">
    <property type="component" value="Unassembled WGS sequence"/>
</dbReference>
<gene>
    <name evidence="1" type="ORF">HMPREF9623_01266</name>
</gene>
<dbReference type="AlphaFoldDB" id="A0AA36Y4H5"/>
<protein>
    <recommendedName>
        <fullName evidence="3">Aminoglycoside phosphotransferase domain-containing protein</fullName>
    </recommendedName>
</protein>
<sequence length="485" mass="56879">MKLIVIFDDTVRKSEVIEDVIGEKGFSEVVVKRQRLGERFQQQLRVYFPEMEWQVVRSVFAFNALLEQFEDRTAEPVHILHMFANYIISDAEWAKLSFQKLPYIAENYRMTVRDETAGLMFADTKSYRTFLERVCKEGNSATAARTVSASFPADGLVNIGDVFNFIRCITGNFDARYFNSLEEKEYTLTKRSTNKKKIKAEYTFYHLLPDDMKRWFVLPFNYREDEKSASYTMERLYMTDLAIKWVHGSIGEEEFRRLLDMYFNFFKERHAKAVSKEEYQQTADSLYIEKVESRIEDLKKLESYGHIAALLQAGTGETIDDIKARYFALKQQVESRVRVEPVSVIGHGDPCFANAMYNKATRMLKFIDPKGALTEEELWTNPYYDLAKLSHSICGNYDFFNNALYEISINREFQAELKLGFDNAQYKKWFREKAEASGYDYLLIRLYEASLFLSMLPLHIDNPHKVFGFILNARNILEEIRNELQ</sequence>
<dbReference type="RefSeq" id="WP_009533099.1">
    <property type="nucleotide sequence ID" value="NZ_JH590863.1"/>
</dbReference>
<evidence type="ECO:0000313" key="2">
    <source>
        <dbReference type="Proteomes" id="UP000018466"/>
    </source>
</evidence>